<dbReference type="GO" id="GO:0005634">
    <property type="term" value="C:nucleus"/>
    <property type="evidence" value="ECO:0007669"/>
    <property type="project" value="InterPro"/>
</dbReference>
<proteinExistence type="predicted"/>
<reference evidence="5" key="1">
    <citation type="submission" date="2025-08" db="UniProtKB">
        <authorList>
            <consortium name="Ensembl"/>
        </authorList>
    </citation>
    <scope>IDENTIFICATION</scope>
</reference>
<dbReference type="GO" id="GO:0033596">
    <property type="term" value="C:TSC1-TSC2 complex"/>
    <property type="evidence" value="ECO:0007669"/>
    <property type="project" value="InterPro"/>
</dbReference>
<dbReference type="GeneTree" id="ENSGT00950000183139"/>
<sequence length="1218" mass="135490">MNKQQSKETLKEKVKGIFGLGTQRQQTKQCDSKLPEFIITADIIKELHPDCGLSNRIRMMNQICDLAKIKKFEENAVEAVWKAVEDMLSPEQPAEARHAVLQLLRAIIQGQGEWLGPLRAYFFKVIRDYQPCNEDLSERLEVFKALTENGKDITYLEEDIARFVLLWMDIGLTSDFLHVLVNLVKYNSCYLDQNVSSMVQKICLLCNRTTSSTDIEVALQVLDAVVCYNCLPSESLTVFIITLCRTVNVKEFCESCWKLMRKVLGTHLGHSAIYTMCRIMEERVYMEDAPLLRGAVFFVGMALWGAHRLPALKNTPTLVLPSFYKAMSCANEVVSYEIVLSITRLIKKYGKELQVVTWDILLGIIERLLQQIQMIGSAELKAIVYELLTTVEELYEQNGYHGSTEKFFSLVEKCADKRPDASVLTLVSYRAQSIQPAKDSWIQSLHCLMEKFFRNEMRSGIRIKVLHILSFVLSTNRQLYEDELIEKVVIPQLSGIAEDRDLAVRKQATQLLVDLAEGCNTHHFTSLLDIIERVASRSLVCSGSLEASDPTADSPMEDVKTAVLGLLEILQSKLYSLPASHASRVYELLISHLQLHYKNKYCSAVASAVRLQVFDFFLMMRADSLHRVGVPNKDGAMRFSPYCYCDAGEPEKRVCDKKPSGSISPPAGGPAPAAAAPPASAASIRSTCLPYAPAFCVLLQCLKMETDWKVLKLVLDKLPWMLQYKVLLLTSTCSLDQLCSTLCAMFPKQQSRLKKMPEGFSRTDVQLAVVPVLTAITSYHSYLDQSRQRELVQCLETGLIYRCAKQCVVALTMCTVEMPDIMIKLLPALIVKLTHISATVAMASPMLEFLSTLVRLPHLYANFVAEQYVSVFAISLPYTNPSKFNQYIVSLAHHVIAMWFIRCRLPFRKDFVQYITKGLRSNALLPFDDGHEQSPFRARSTSLNERPKSLRAGKVAKPAASVANSSSSPVKELRDLSAMEAFRSRSISVSEHAVRRMHTSTTTCSLGSADENAVTQADEGLKTVHLELTETCLDMMARYVFSNFSALPKRSPIAEFLLAGGRSMTWLVGNKLVTITTSGGVRTQALLGMDMSESDPSLHTRMTKEAPAKLESQSSQQQSRTTRTRVRSRSGGHALRAGPIPSLSPLVSPSEGELASPLSPSSGPSLDGVGPPSSTAATLSAPPPLKDNPSLAEFVPMLTQGWAEIFIRRPSGTSSRAG</sequence>
<dbReference type="InterPro" id="IPR003913">
    <property type="entry name" value="Tuberin"/>
</dbReference>
<dbReference type="PANTHER" id="PTHR10063">
    <property type="entry name" value="TUBERIN"/>
    <property type="match status" value="1"/>
</dbReference>
<keyword evidence="6" id="KW-1185">Reference proteome</keyword>
<dbReference type="GO" id="GO:0051726">
    <property type="term" value="P:regulation of cell cycle"/>
    <property type="evidence" value="ECO:0007669"/>
    <property type="project" value="TreeGrafter"/>
</dbReference>
<reference evidence="5" key="2">
    <citation type="submission" date="2025-09" db="UniProtKB">
        <authorList>
            <consortium name="Ensembl"/>
        </authorList>
    </citation>
    <scope>IDENTIFICATION</scope>
</reference>
<feature type="compositionally biased region" description="Low complexity" evidence="2">
    <location>
        <begin position="1112"/>
        <end position="1121"/>
    </location>
</feature>
<dbReference type="GO" id="GO:0032007">
    <property type="term" value="P:negative regulation of TOR signaling"/>
    <property type="evidence" value="ECO:0007669"/>
    <property type="project" value="InterPro"/>
</dbReference>
<feature type="region of interest" description="Disordered" evidence="2">
    <location>
        <begin position="1104"/>
        <end position="1191"/>
    </location>
</feature>
<name>A0A3B3V6V5_9TELE</name>
<dbReference type="PROSITE" id="PS50077">
    <property type="entry name" value="HEAT_REPEAT"/>
    <property type="match status" value="1"/>
</dbReference>
<dbReference type="GO" id="GO:0046627">
    <property type="term" value="P:negative regulation of insulin receptor signaling pathway"/>
    <property type="evidence" value="ECO:0007669"/>
    <property type="project" value="TreeGrafter"/>
</dbReference>
<evidence type="ECO:0000313" key="6">
    <source>
        <dbReference type="Proteomes" id="UP000261500"/>
    </source>
</evidence>
<dbReference type="Pfam" id="PF11864">
    <property type="entry name" value="DUF3384"/>
    <property type="match status" value="1"/>
</dbReference>
<dbReference type="GO" id="GO:0030178">
    <property type="term" value="P:negative regulation of Wnt signaling pathway"/>
    <property type="evidence" value="ECO:0007669"/>
    <property type="project" value="TreeGrafter"/>
</dbReference>
<dbReference type="InterPro" id="IPR011989">
    <property type="entry name" value="ARM-like"/>
</dbReference>
<dbReference type="InterPro" id="IPR016024">
    <property type="entry name" value="ARM-type_fold"/>
</dbReference>
<dbReference type="Ensembl" id="ENSPLAT00000010825.1">
    <property type="protein sequence ID" value="ENSPLAP00000021505.1"/>
    <property type="gene ID" value="ENSPLAG00000005370.1"/>
</dbReference>
<dbReference type="GO" id="GO:0051898">
    <property type="term" value="P:negative regulation of phosphatidylinositol 3-kinase/protein kinase B signal transduction"/>
    <property type="evidence" value="ECO:0007669"/>
    <property type="project" value="TreeGrafter"/>
</dbReference>
<dbReference type="Proteomes" id="UP000261500">
    <property type="component" value="Unplaced"/>
</dbReference>
<dbReference type="AlphaFoldDB" id="A0A3B3V6V5"/>
<feature type="domain" description="Tuberin N-terminal" evidence="4">
    <location>
        <begin position="53"/>
        <end position="469"/>
    </location>
</feature>
<evidence type="ECO:0000313" key="5">
    <source>
        <dbReference type="Ensembl" id="ENSPLAP00000021505.1"/>
    </source>
</evidence>
<feature type="compositionally biased region" description="Low complexity" evidence="2">
    <location>
        <begin position="1139"/>
        <end position="1174"/>
    </location>
</feature>
<feature type="repeat" description="HEAT" evidence="1">
    <location>
        <begin position="489"/>
        <end position="527"/>
    </location>
</feature>
<accession>A0A3B3V6V5</accession>
<dbReference type="PRINTS" id="PR01431">
    <property type="entry name" value="TUBERIN"/>
</dbReference>
<dbReference type="InterPro" id="IPR027107">
    <property type="entry name" value="Tuberin/Ral-act_asu"/>
</dbReference>
<evidence type="ECO:0000259" key="3">
    <source>
        <dbReference type="Pfam" id="PF03542"/>
    </source>
</evidence>
<evidence type="ECO:0000256" key="2">
    <source>
        <dbReference type="SAM" id="MobiDB-lite"/>
    </source>
</evidence>
<dbReference type="GO" id="GO:0005096">
    <property type="term" value="F:GTPase activator activity"/>
    <property type="evidence" value="ECO:0007669"/>
    <property type="project" value="InterPro"/>
</dbReference>
<organism evidence="5 6">
    <name type="scientific">Poecilia latipinna</name>
    <name type="common">sailfin molly</name>
    <dbReference type="NCBI Taxonomy" id="48699"/>
    <lineage>
        <taxon>Eukaryota</taxon>
        <taxon>Metazoa</taxon>
        <taxon>Chordata</taxon>
        <taxon>Craniata</taxon>
        <taxon>Vertebrata</taxon>
        <taxon>Euteleostomi</taxon>
        <taxon>Actinopterygii</taxon>
        <taxon>Neopterygii</taxon>
        <taxon>Teleostei</taxon>
        <taxon>Neoteleostei</taxon>
        <taxon>Acanthomorphata</taxon>
        <taxon>Ovalentaria</taxon>
        <taxon>Atherinomorphae</taxon>
        <taxon>Cyprinodontiformes</taxon>
        <taxon>Poeciliidae</taxon>
        <taxon>Poeciliinae</taxon>
        <taxon>Poecilia</taxon>
    </lineage>
</organism>
<evidence type="ECO:0000256" key="1">
    <source>
        <dbReference type="PROSITE-ProRule" id="PRU00103"/>
    </source>
</evidence>
<protein>
    <submittedName>
        <fullName evidence="5">TSC complex subunit 2</fullName>
    </submittedName>
</protein>
<dbReference type="InterPro" id="IPR021133">
    <property type="entry name" value="HEAT_type_2"/>
</dbReference>
<dbReference type="Gene3D" id="1.25.10.10">
    <property type="entry name" value="Leucine-rich Repeat Variant"/>
    <property type="match status" value="1"/>
</dbReference>
<dbReference type="PANTHER" id="PTHR10063:SF0">
    <property type="entry name" value="TUBERIN"/>
    <property type="match status" value="1"/>
</dbReference>
<evidence type="ECO:0000259" key="4">
    <source>
        <dbReference type="Pfam" id="PF11864"/>
    </source>
</evidence>
<dbReference type="Pfam" id="PF03542">
    <property type="entry name" value="Tuberin"/>
    <property type="match status" value="1"/>
</dbReference>
<dbReference type="SUPFAM" id="SSF48371">
    <property type="entry name" value="ARM repeat"/>
    <property type="match status" value="1"/>
</dbReference>
<dbReference type="InterPro" id="IPR018515">
    <property type="entry name" value="Tuberin-type_domain"/>
</dbReference>
<feature type="domain" description="Tuberin-type" evidence="3">
    <location>
        <begin position="556"/>
        <end position="906"/>
    </location>
</feature>
<dbReference type="InterPro" id="IPR024584">
    <property type="entry name" value="Tuberin_N"/>
</dbReference>